<evidence type="ECO:0000313" key="16">
    <source>
        <dbReference type="EMBL" id="PWD85020.1"/>
    </source>
</evidence>
<dbReference type="InterPro" id="IPR036942">
    <property type="entry name" value="Beta-barrel_TonB_sf"/>
</dbReference>
<evidence type="ECO:0000259" key="15">
    <source>
        <dbReference type="Pfam" id="PF07715"/>
    </source>
</evidence>
<sequence>MQNSSHPPQEEVSLSFLSPKSNGTLNRTELKAGTELKVLGVRSPIFSVLFNKFLFSACCTLSLLSISAALADDDKEENLPTIALGSVVVVGAPEQVTPFKETQSAADLSKNLVQDERDLLRHELSVGVNESGRAGSNGFAIRGVDKDRVAVIVDGLPQAESFMPSIYRGYGYFNGSINSTEYENISAVTINKGANSVSDGSGAIGGSLYFTTKTVDDIVKPGQRWGLYWKTGYSSKNREWRQVLGAGYRGDRFFGFAQLTKRRGHETVNSGNGEEIYGPARGRPDPQMKHGSSWLTKWGVNITDEQTLTAFYENRRQDNRTEERSFDAWGTYRFAKDTAPYRRFGVEYDYIPLDSSWLDTLNIVYADQKIDMRSDTYNVSQKDPTDITQRYYRAFEQRQKLFKSQLFALPISLSEQKHLLQAKLELRRGMLKNSNRDILYLSGVAHPSNYSIMTPVKSSVTAFSLQDEITVTPQLSLTLGARYDHYQYSPQMDGSNKFPVSFNGEKKSFSKTSWQLGIHYQITPEQLIGYRISTGFRAPKIEELFFEFGKGGMNHFMPNPQLRPETALNQEITYQFKNEYAEIGLGAFHSKYRNFIDERVSEKLEPNPYYPYSWDSKPYLSINQIQFVNVAHAHISGLELNATLNGPLFGLSESWKFHIKGQYSKGKNQDGDPLKSIQPWSALMSIEYQDPAQRWNSTLTARYSAAKRGKDTKETQYSWRGKEETEWKWLSPSYFVVDVTTQVKLDRDLTLNFGVFNLFNRSYATWDSLRDLPTFGTTNRIDRDSRGLERFTAPKRNFAISIEGRF</sequence>
<gene>
    <name evidence="16" type="ORF">DC082_05735</name>
</gene>
<organism evidence="16 17">
    <name type="scientific">Ignatzschineria indica</name>
    <dbReference type="NCBI Taxonomy" id="472583"/>
    <lineage>
        <taxon>Bacteria</taxon>
        <taxon>Pseudomonadati</taxon>
        <taxon>Pseudomonadota</taxon>
        <taxon>Gammaproteobacteria</taxon>
        <taxon>Cardiobacteriales</taxon>
        <taxon>Ignatzschineriaceae</taxon>
        <taxon>Ignatzschineria</taxon>
    </lineage>
</organism>
<dbReference type="RefSeq" id="WP_109236100.1">
    <property type="nucleotide sequence ID" value="NZ_BMXZ01000001.1"/>
</dbReference>
<keyword evidence="10 11" id="KW-0998">Cell outer membrane</keyword>
<proteinExistence type="inferred from homology"/>
<keyword evidence="7 12" id="KW-0798">TonB box</keyword>
<accession>A0A2U2AP81</accession>
<dbReference type="PANTHER" id="PTHR30069">
    <property type="entry name" value="TONB-DEPENDENT OUTER MEMBRANE RECEPTOR"/>
    <property type="match status" value="1"/>
</dbReference>
<dbReference type="Gene3D" id="2.40.170.20">
    <property type="entry name" value="TonB-dependent receptor, beta-barrel domain"/>
    <property type="match status" value="1"/>
</dbReference>
<evidence type="ECO:0000256" key="1">
    <source>
        <dbReference type="ARBA" id="ARBA00004571"/>
    </source>
</evidence>
<evidence type="ECO:0000256" key="8">
    <source>
        <dbReference type="ARBA" id="ARBA00023136"/>
    </source>
</evidence>
<comment type="subcellular location">
    <subcellularLocation>
        <location evidence="1 11">Cell outer membrane</location>
        <topology evidence="1 11">Multi-pass membrane protein</topology>
    </subcellularLocation>
</comment>
<keyword evidence="5 11" id="KW-0812">Transmembrane</keyword>
<dbReference type="InterPro" id="IPR010949">
    <property type="entry name" value="TonB_Hb/transfer/lactofer_rcpt"/>
</dbReference>
<protein>
    <submittedName>
        <fullName evidence="16">TonB-dependent hemoglobin/transferrin/lactoferrin family receptor</fullName>
    </submittedName>
</protein>
<evidence type="ECO:0000256" key="11">
    <source>
        <dbReference type="PROSITE-ProRule" id="PRU01360"/>
    </source>
</evidence>
<evidence type="ECO:0000256" key="3">
    <source>
        <dbReference type="ARBA" id="ARBA00022448"/>
    </source>
</evidence>
<keyword evidence="9 16" id="KW-0675">Receptor</keyword>
<evidence type="ECO:0000256" key="6">
    <source>
        <dbReference type="ARBA" id="ARBA00022729"/>
    </source>
</evidence>
<dbReference type="AlphaFoldDB" id="A0A2U2AP81"/>
<evidence type="ECO:0000256" key="13">
    <source>
        <dbReference type="SAM" id="MobiDB-lite"/>
    </source>
</evidence>
<evidence type="ECO:0000256" key="5">
    <source>
        <dbReference type="ARBA" id="ARBA00022692"/>
    </source>
</evidence>
<keyword evidence="17" id="KW-1185">Reference proteome</keyword>
<dbReference type="NCBIfam" id="TIGR01786">
    <property type="entry name" value="TonB-hemlactrns"/>
    <property type="match status" value="1"/>
</dbReference>
<dbReference type="Gene3D" id="2.170.130.10">
    <property type="entry name" value="TonB-dependent receptor, plug domain"/>
    <property type="match status" value="1"/>
</dbReference>
<dbReference type="PROSITE" id="PS52016">
    <property type="entry name" value="TONB_DEPENDENT_REC_3"/>
    <property type="match status" value="1"/>
</dbReference>
<dbReference type="GO" id="GO:0015344">
    <property type="term" value="F:siderophore uptake transmembrane transporter activity"/>
    <property type="evidence" value="ECO:0007669"/>
    <property type="project" value="TreeGrafter"/>
</dbReference>
<evidence type="ECO:0000256" key="7">
    <source>
        <dbReference type="ARBA" id="ARBA00023077"/>
    </source>
</evidence>
<dbReference type="InterPro" id="IPR039426">
    <property type="entry name" value="TonB-dep_rcpt-like"/>
</dbReference>
<dbReference type="Pfam" id="PF07715">
    <property type="entry name" value="Plug"/>
    <property type="match status" value="1"/>
</dbReference>
<keyword evidence="4 11" id="KW-1134">Transmembrane beta strand</keyword>
<evidence type="ECO:0000256" key="10">
    <source>
        <dbReference type="ARBA" id="ARBA00023237"/>
    </source>
</evidence>
<evidence type="ECO:0000256" key="12">
    <source>
        <dbReference type="RuleBase" id="RU003357"/>
    </source>
</evidence>
<feature type="domain" description="TonB-dependent receptor plug" evidence="15">
    <location>
        <begin position="104"/>
        <end position="206"/>
    </location>
</feature>
<comment type="similarity">
    <text evidence="2">Belongs to the TonB-dependent receptor family. Hemoglobin/haptoglobin binding protein subfamily.</text>
</comment>
<dbReference type="Proteomes" id="UP000244948">
    <property type="component" value="Unassembled WGS sequence"/>
</dbReference>
<dbReference type="InterPro" id="IPR000531">
    <property type="entry name" value="Beta-barrel_TonB"/>
</dbReference>
<comment type="caution">
    <text evidence="16">The sequence shown here is derived from an EMBL/GenBank/DDBJ whole genome shotgun (WGS) entry which is preliminary data.</text>
</comment>
<dbReference type="Pfam" id="PF00593">
    <property type="entry name" value="TonB_dep_Rec_b-barrel"/>
    <property type="match status" value="1"/>
</dbReference>
<name>A0A2U2AP81_9GAMM</name>
<evidence type="ECO:0000256" key="9">
    <source>
        <dbReference type="ARBA" id="ARBA00023170"/>
    </source>
</evidence>
<feature type="region of interest" description="Disordered" evidence="13">
    <location>
        <begin position="1"/>
        <end position="20"/>
    </location>
</feature>
<dbReference type="PANTHER" id="PTHR30069:SF29">
    <property type="entry name" value="HEMOGLOBIN AND HEMOGLOBIN-HAPTOGLOBIN-BINDING PROTEIN 1-RELATED"/>
    <property type="match status" value="1"/>
</dbReference>
<keyword evidence="6" id="KW-0732">Signal</keyword>
<dbReference type="CDD" id="cd01347">
    <property type="entry name" value="ligand_gated_channel"/>
    <property type="match status" value="1"/>
</dbReference>
<dbReference type="SUPFAM" id="SSF56935">
    <property type="entry name" value="Porins"/>
    <property type="match status" value="1"/>
</dbReference>
<dbReference type="InterPro" id="IPR012910">
    <property type="entry name" value="Plug_dom"/>
</dbReference>
<dbReference type="GO" id="GO:0044718">
    <property type="term" value="P:siderophore transmembrane transport"/>
    <property type="evidence" value="ECO:0007669"/>
    <property type="project" value="TreeGrafter"/>
</dbReference>
<dbReference type="InterPro" id="IPR037066">
    <property type="entry name" value="Plug_dom_sf"/>
</dbReference>
<keyword evidence="8 11" id="KW-0472">Membrane</keyword>
<dbReference type="EMBL" id="QEWR01000002">
    <property type="protein sequence ID" value="PWD85020.1"/>
    <property type="molecule type" value="Genomic_DNA"/>
</dbReference>
<evidence type="ECO:0000256" key="2">
    <source>
        <dbReference type="ARBA" id="ARBA00008143"/>
    </source>
</evidence>
<feature type="region of interest" description="Disordered" evidence="13">
    <location>
        <begin position="265"/>
        <end position="288"/>
    </location>
</feature>
<evidence type="ECO:0000259" key="14">
    <source>
        <dbReference type="Pfam" id="PF00593"/>
    </source>
</evidence>
<evidence type="ECO:0000256" key="4">
    <source>
        <dbReference type="ARBA" id="ARBA00022452"/>
    </source>
</evidence>
<reference evidence="16 17" key="1">
    <citation type="journal article" date="2018" name="Genome Announc.">
        <title>Ignatzschineria cameli sp. nov., isolated from necrotic foot tissue of dromedaries (Camelus dromedarius) and associated maggots (Wohlfahrtia species) in Dubai.</title>
        <authorList>
            <person name="Tsang C.C."/>
            <person name="Tang J.Y."/>
            <person name="Fong J.Y."/>
            <person name="Kinne J."/>
            <person name="Lee H.H."/>
            <person name="Joseph M."/>
            <person name="Jose S."/>
            <person name="Schuster R.K."/>
            <person name="Tang Y."/>
            <person name="Sivakumar S."/>
            <person name="Chen J.H."/>
            <person name="Teng J.L."/>
            <person name="Lau S.K."/>
            <person name="Wernery U."/>
            <person name="Woo P.C."/>
        </authorList>
    </citation>
    <scope>NUCLEOTIDE SEQUENCE [LARGE SCALE GENOMIC DNA]</scope>
    <source>
        <strain evidence="16 17">KCTC 22643</strain>
    </source>
</reference>
<feature type="domain" description="TonB-dependent receptor-like beta-barrel" evidence="14">
    <location>
        <begin position="313"/>
        <end position="758"/>
    </location>
</feature>
<evidence type="ECO:0000313" key="17">
    <source>
        <dbReference type="Proteomes" id="UP000244948"/>
    </source>
</evidence>
<dbReference type="GO" id="GO:0009279">
    <property type="term" value="C:cell outer membrane"/>
    <property type="evidence" value="ECO:0007669"/>
    <property type="project" value="UniProtKB-SubCell"/>
</dbReference>
<keyword evidence="3 11" id="KW-0813">Transport</keyword>